<dbReference type="EMBL" id="CH445368">
    <property type="protein sequence ID" value="EAT76430.1"/>
    <property type="molecule type" value="Genomic_DNA"/>
</dbReference>
<dbReference type="RefSeq" id="XP_001806371.1">
    <property type="nucleotide sequence ID" value="XM_001806319.1"/>
</dbReference>
<organism evidence="1 2">
    <name type="scientific">Phaeosphaeria nodorum (strain SN15 / ATCC MYA-4574 / FGSC 10173)</name>
    <name type="common">Glume blotch fungus</name>
    <name type="synonym">Parastagonospora nodorum</name>
    <dbReference type="NCBI Taxonomy" id="321614"/>
    <lineage>
        <taxon>Eukaryota</taxon>
        <taxon>Fungi</taxon>
        <taxon>Dikarya</taxon>
        <taxon>Ascomycota</taxon>
        <taxon>Pezizomycotina</taxon>
        <taxon>Dothideomycetes</taxon>
        <taxon>Pleosporomycetidae</taxon>
        <taxon>Pleosporales</taxon>
        <taxon>Pleosporineae</taxon>
        <taxon>Phaeosphaeriaceae</taxon>
        <taxon>Parastagonospora</taxon>
    </lineage>
</organism>
<dbReference type="KEGG" id="pno:SNOG_16246"/>
<protein>
    <submittedName>
        <fullName evidence="1">Uncharacterized protein</fullName>
    </submittedName>
</protein>
<gene>
    <name evidence="1" type="ORF">SNOG_16246</name>
</gene>
<reference evidence="2" key="1">
    <citation type="journal article" date="2007" name="Plant Cell">
        <title>Dothideomycete-plant interactions illuminated by genome sequencing and EST analysis of the wheat pathogen Stagonospora nodorum.</title>
        <authorList>
            <person name="Hane J.K."/>
            <person name="Lowe R.G."/>
            <person name="Solomon P.S."/>
            <person name="Tan K.C."/>
            <person name="Schoch C.L."/>
            <person name="Spatafora J.W."/>
            <person name="Crous P.W."/>
            <person name="Kodira C."/>
            <person name="Birren B.W."/>
            <person name="Galagan J.E."/>
            <person name="Torriani S.F."/>
            <person name="McDonald B.A."/>
            <person name="Oliver R.P."/>
        </authorList>
    </citation>
    <scope>NUCLEOTIDE SEQUENCE [LARGE SCALE GENOMIC DNA]</scope>
    <source>
        <strain evidence="2">SN15 / ATCC MYA-4574 / FGSC 10173</strain>
    </source>
</reference>
<evidence type="ECO:0000313" key="2">
    <source>
        <dbReference type="Proteomes" id="UP000001055"/>
    </source>
</evidence>
<dbReference type="AlphaFoldDB" id="Q0TWC4"/>
<dbReference type="InParanoid" id="Q0TWC4"/>
<proteinExistence type="predicted"/>
<dbReference type="GeneID" id="5983301"/>
<name>Q0TWC4_PHANO</name>
<evidence type="ECO:0000313" key="1">
    <source>
        <dbReference type="EMBL" id="EAT76430.1"/>
    </source>
</evidence>
<dbReference type="Proteomes" id="UP000001055">
    <property type="component" value="Unassembled WGS sequence"/>
</dbReference>
<sequence length="61" mass="6484">MDVDAESGMTTPAKQSFILYYKCVRGSTTQMQSPTVIVLGSVGRWATGILAAKSSDTSSRP</sequence>
<accession>Q0TWC4</accession>